<gene>
    <name evidence="1" type="ORF">H9Y05_14565</name>
</gene>
<dbReference type="EMBL" id="JACVEL010000013">
    <property type="protein sequence ID" value="MBC9813696.1"/>
    <property type="molecule type" value="Genomic_DNA"/>
</dbReference>
<evidence type="ECO:0000313" key="2">
    <source>
        <dbReference type="Proteomes" id="UP000652681"/>
    </source>
</evidence>
<dbReference type="Proteomes" id="UP000652681">
    <property type="component" value="Unassembled WGS sequence"/>
</dbReference>
<dbReference type="Pfam" id="PF04402">
    <property type="entry name" value="SIMPL"/>
    <property type="match status" value="1"/>
</dbReference>
<evidence type="ECO:0000313" key="1">
    <source>
        <dbReference type="EMBL" id="MBC9813696.1"/>
    </source>
</evidence>
<name>A0A8J6PAY8_9FLAO</name>
<keyword evidence="2" id="KW-1185">Reference proteome</keyword>
<organism evidence="1 2">
    <name type="scientific">Taishania pollutisoli</name>
    <dbReference type="NCBI Taxonomy" id="2766479"/>
    <lineage>
        <taxon>Bacteria</taxon>
        <taxon>Pseudomonadati</taxon>
        <taxon>Bacteroidota</taxon>
        <taxon>Flavobacteriia</taxon>
        <taxon>Flavobacteriales</taxon>
        <taxon>Crocinitomicaceae</taxon>
        <taxon>Taishania</taxon>
    </lineage>
</organism>
<sequence length="327" mass="37738">MKSAIIFFSLIHCSVSMGQIGGNQLYGNYKGNYNTNQSYNDGRHNKVIIDKTSMSFHVNILNTVQSTSFTITLGLNQEAASVEACNAEINKRITGFKRELKALSIKEEDIYVDFISQTKVYDYQTSKEEHQHVINIQQEETGFEIKKNILLRVKDIHLFDRLVEVASRYNIHNIVKVDYHSSELDTIYASMLKEARIISDKRKALLSFDKDNWEETPVLSIDFHHIQPSGQYLSYQAYESSDVSYINDYYRSNTPVLRQEQRKSKSYYFNKINASDFDKIMNADTPVVGIQCVMYVTVSYLRKVPDASKKQYHVITPDGQLKVLNLE</sequence>
<reference evidence="1" key="1">
    <citation type="submission" date="2020-09" db="EMBL/GenBank/DDBJ databases">
        <title>Taishania pollutisoli gen. nov., sp. nov., Isolated from Tetrabromobisphenol A-Contaminated Soil.</title>
        <authorList>
            <person name="Chen Q."/>
        </authorList>
    </citation>
    <scope>NUCLEOTIDE SEQUENCE</scope>
    <source>
        <strain evidence="1">CZZ-1</strain>
    </source>
</reference>
<comment type="caution">
    <text evidence="1">The sequence shown here is derived from an EMBL/GenBank/DDBJ whole genome shotgun (WGS) entry which is preliminary data.</text>
</comment>
<dbReference type="InterPro" id="IPR007497">
    <property type="entry name" value="SIMPL/DUF541"/>
</dbReference>
<accession>A0A8J6PAY8</accession>
<proteinExistence type="predicted"/>
<dbReference type="RefSeq" id="WP_216714703.1">
    <property type="nucleotide sequence ID" value="NZ_JACVEL010000013.1"/>
</dbReference>
<protein>
    <submittedName>
        <fullName evidence="1">SIMPL domain-containing protein</fullName>
    </submittedName>
</protein>
<dbReference type="AlphaFoldDB" id="A0A8J6PAY8"/>
<dbReference type="Gene3D" id="3.30.70.2970">
    <property type="entry name" value="Protein of unknown function (DUF541), domain 2"/>
    <property type="match status" value="1"/>
</dbReference>